<protein>
    <submittedName>
        <fullName evidence="2">Uncharacterized protein</fullName>
    </submittedName>
</protein>
<feature type="region of interest" description="Disordered" evidence="1">
    <location>
        <begin position="470"/>
        <end position="517"/>
    </location>
</feature>
<proteinExistence type="predicted"/>
<feature type="region of interest" description="Disordered" evidence="1">
    <location>
        <begin position="936"/>
        <end position="1001"/>
    </location>
</feature>
<feature type="compositionally biased region" description="Low complexity" evidence="1">
    <location>
        <begin position="355"/>
        <end position="374"/>
    </location>
</feature>
<feature type="region of interest" description="Disordered" evidence="1">
    <location>
        <begin position="665"/>
        <end position="687"/>
    </location>
</feature>
<feature type="compositionally biased region" description="Polar residues" evidence="1">
    <location>
        <begin position="470"/>
        <end position="496"/>
    </location>
</feature>
<dbReference type="GeneID" id="18261361"/>
<dbReference type="OrthoDB" id="3439512at2759"/>
<dbReference type="OMA" id="MDGVGYW"/>
<organism evidence="3">
    <name type="scientific">Chaetomium thermophilum (strain DSM 1495 / CBS 144.50 / IMI 039719)</name>
    <name type="common">Thermochaetoides thermophila</name>
    <dbReference type="NCBI Taxonomy" id="759272"/>
    <lineage>
        <taxon>Eukaryota</taxon>
        <taxon>Fungi</taxon>
        <taxon>Dikarya</taxon>
        <taxon>Ascomycota</taxon>
        <taxon>Pezizomycotina</taxon>
        <taxon>Sordariomycetes</taxon>
        <taxon>Sordariomycetidae</taxon>
        <taxon>Sordariales</taxon>
        <taxon>Chaetomiaceae</taxon>
        <taxon>Thermochaetoides</taxon>
    </lineage>
</organism>
<dbReference type="STRING" id="759272.G0SHS8"/>
<evidence type="ECO:0000313" key="2">
    <source>
        <dbReference type="EMBL" id="EGS16998.1"/>
    </source>
</evidence>
<feature type="compositionally biased region" description="Polar residues" evidence="1">
    <location>
        <begin position="442"/>
        <end position="451"/>
    </location>
</feature>
<dbReference type="eggNOG" id="ENOG502SD2N">
    <property type="taxonomic scope" value="Eukaryota"/>
</dbReference>
<feature type="compositionally biased region" description="Acidic residues" evidence="1">
    <location>
        <begin position="397"/>
        <end position="412"/>
    </location>
</feature>
<dbReference type="EMBL" id="GL988048">
    <property type="protein sequence ID" value="EGS16998.1"/>
    <property type="molecule type" value="Genomic_DNA"/>
</dbReference>
<feature type="region of interest" description="Disordered" evidence="1">
    <location>
        <begin position="344"/>
        <end position="457"/>
    </location>
</feature>
<evidence type="ECO:0000313" key="3">
    <source>
        <dbReference type="Proteomes" id="UP000008066"/>
    </source>
</evidence>
<dbReference type="Proteomes" id="UP000008066">
    <property type="component" value="Unassembled WGS sequence"/>
</dbReference>
<feature type="compositionally biased region" description="Polar residues" evidence="1">
    <location>
        <begin position="508"/>
        <end position="517"/>
    </location>
</feature>
<evidence type="ECO:0000256" key="1">
    <source>
        <dbReference type="SAM" id="MobiDB-lite"/>
    </source>
</evidence>
<dbReference type="RefSeq" id="XP_006697580.1">
    <property type="nucleotide sequence ID" value="XM_006697517.1"/>
</dbReference>
<gene>
    <name evidence="2" type="ORF">CTHT_0073230</name>
</gene>
<sequence>MAGPTEFYLSSVWGLRPPAVTRVKAQMDEEIPEGAEIVYDRDYGWFRVTCRDEDSSEIRRAFDRIVKEIEDEVFEYAEEDIIDDEGVVRDNFRNEMFTFGDENLLLIEEYGPEEEIPEEYHFSAEIAEYPHKTKWDELDKINESFTIHDIVSADDLEQIARDSGTKLVPRLNGIIVEIGGKDEDALRKAQKKLMTMLEIKKMSKKRLGGQHLVYVEDYYDPSPGGWQADMRYMTNIDEKLTTSTLIDWRTVANLKAFYEEMYKQGASIRLCLYSGADRQWYPLLGPQVPSKTVVKFALEHRPTVPLREGQNLEMIEVPPPREPFVLDPKLPITTWDEVNGEVTKTAPAAPPTTPAPELAEEVAQQQPAEVLAPAPVAPPTAPLRAVSPTLSRNGSNDSDEEEIDEDSFDENEFVVTTKIVSKSKLPAPPPANKNFKQRPQKGISSQNQKTPNYLEDDLPVPNYIAYQAQLGSSGTTPTRGNTLNRGNTPGRVSTPVQGVDNRARFGTPSLSYQPAQSRLGNRCAQTMNTPLPKNLGVIPDYFKTELTTAIKQLLESGPKRRGTLTLRAEFGRAIFLGADETGLAFNDEDSPSDPWIKERLLRRLGNEYHAHVAYHFTKVLSTYGSDIKEMLDLEWEGKRMWNPTPMKTWTVYSFRCRFVLPKKKEEEEEKEVQPVPEPEPETPQKTPEPIEFIVEIEETGQGNPLSYHVRPVKVGGPLPVTIHAIRRHWDLQIAFTHVITDKAEQVFGSVAQALLKSFSVTGFDEKGTPSIRFALHQNLCATVTDVRVMTKWRHKYLGGLKSLLEITEVEQLNIHPTTDNRSLMDSLTGWEPFTASPRSKREAREKHRQGDPACWYEMAVVSYDAEMAFQKNASLQIGDEANWTVDQLLVGMRVLPALCQPALIMLTKMDSVGRADDNGLGKKLLETVIKRNTVTKKDVPGIDHGLGSQCKNGGSNHSGGGGKGRRNRGSNQNNKNQRRADAMSAQEFGGISSAKEPKRRP</sequence>
<keyword evidence="3" id="KW-1185">Reference proteome</keyword>
<dbReference type="AlphaFoldDB" id="G0SHS8"/>
<name>G0SHS8_CHATD</name>
<dbReference type="HOGENOM" id="CLU_312073_0_0_1"/>
<accession>G0SHS8</accession>
<dbReference type="KEGG" id="cthr:CTHT_0073230"/>
<reference evidence="2 3" key="1">
    <citation type="journal article" date="2011" name="Cell">
        <title>Insight into structure and assembly of the nuclear pore complex by utilizing the genome of a eukaryotic thermophile.</title>
        <authorList>
            <person name="Amlacher S."/>
            <person name="Sarges P."/>
            <person name="Flemming D."/>
            <person name="van Noort V."/>
            <person name="Kunze R."/>
            <person name="Devos D.P."/>
            <person name="Arumugam M."/>
            <person name="Bork P."/>
            <person name="Hurt E."/>
        </authorList>
    </citation>
    <scope>NUCLEOTIDE SEQUENCE [LARGE SCALE GENOMIC DNA]</scope>
    <source>
        <strain evidence="3">DSM 1495 / CBS 144.50 / IMI 039719</strain>
    </source>
</reference>